<dbReference type="InterPro" id="IPR050563">
    <property type="entry name" value="4-hydroxybenzoyl-CoA_TE"/>
</dbReference>
<dbReference type="PANTHER" id="PTHR31793">
    <property type="entry name" value="4-HYDROXYBENZOYL-COA THIOESTERASE FAMILY MEMBER"/>
    <property type="match status" value="1"/>
</dbReference>
<keyword evidence="2" id="KW-1185">Reference proteome</keyword>
<name>A0ABN3V3G7_9PSEU</name>
<evidence type="ECO:0000313" key="2">
    <source>
        <dbReference type="Proteomes" id="UP001500979"/>
    </source>
</evidence>
<dbReference type="EMBL" id="BAAAUX010000003">
    <property type="protein sequence ID" value="GAA2776911.1"/>
    <property type="molecule type" value="Genomic_DNA"/>
</dbReference>
<dbReference type="Proteomes" id="UP001500979">
    <property type="component" value="Unassembled WGS sequence"/>
</dbReference>
<dbReference type="PANTHER" id="PTHR31793:SF24">
    <property type="entry name" value="LONG-CHAIN ACYL-COA THIOESTERASE FADM"/>
    <property type="match status" value="1"/>
</dbReference>
<proteinExistence type="predicted"/>
<sequence>MTFQIRVGVRGYELDLHGHVHNAVYLQYGDHARWECIRRAGVEIADVHADGLGPINLETTIRYQRELRGGDEVDVSCEFEWGTGKTFRVRQELRLADGSPVAEIISVSGLLDLAERRLVANPQERWRALASSPELMGL</sequence>
<accession>A0ABN3V3G7</accession>
<protein>
    <submittedName>
        <fullName evidence="1">Acyl-CoA thioesterase</fullName>
    </submittedName>
</protein>
<dbReference type="CDD" id="cd00586">
    <property type="entry name" value="4HBT"/>
    <property type="match status" value="1"/>
</dbReference>
<dbReference type="SUPFAM" id="SSF54637">
    <property type="entry name" value="Thioesterase/thiol ester dehydrase-isomerase"/>
    <property type="match status" value="1"/>
</dbReference>
<comment type="caution">
    <text evidence="1">The sequence shown here is derived from an EMBL/GenBank/DDBJ whole genome shotgun (WGS) entry which is preliminary data.</text>
</comment>
<organism evidence="1 2">
    <name type="scientific">Saccharopolyspora taberi</name>
    <dbReference type="NCBI Taxonomy" id="60895"/>
    <lineage>
        <taxon>Bacteria</taxon>
        <taxon>Bacillati</taxon>
        <taxon>Actinomycetota</taxon>
        <taxon>Actinomycetes</taxon>
        <taxon>Pseudonocardiales</taxon>
        <taxon>Pseudonocardiaceae</taxon>
        <taxon>Saccharopolyspora</taxon>
    </lineage>
</organism>
<evidence type="ECO:0000313" key="1">
    <source>
        <dbReference type="EMBL" id="GAA2776911.1"/>
    </source>
</evidence>
<dbReference type="InterPro" id="IPR029069">
    <property type="entry name" value="HotDog_dom_sf"/>
</dbReference>
<dbReference type="RefSeq" id="WP_344677895.1">
    <property type="nucleotide sequence ID" value="NZ_BAAAUX010000003.1"/>
</dbReference>
<dbReference type="Gene3D" id="3.10.129.10">
    <property type="entry name" value="Hotdog Thioesterase"/>
    <property type="match status" value="1"/>
</dbReference>
<gene>
    <name evidence="1" type="ORF">GCM10010470_07170</name>
</gene>
<reference evidence="1 2" key="1">
    <citation type="journal article" date="2019" name="Int. J. Syst. Evol. Microbiol.">
        <title>The Global Catalogue of Microorganisms (GCM) 10K type strain sequencing project: providing services to taxonomists for standard genome sequencing and annotation.</title>
        <authorList>
            <consortium name="The Broad Institute Genomics Platform"/>
            <consortium name="The Broad Institute Genome Sequencing Center for Infectious Disease"/>
            <person name="Wu L."/>
            <person name="Ma J."/>
        </authorList>
    </citation>
    <scope>NUCLEOTIDE SEQUENCE [LARGE SCALE GENOMIC DNA]</scope>
    <source>
        <strain evidence="1 2">JCM 9383</strain>
    </source>
</reference>
<dbReference type="Pfam" id="PF13279">
    <property type="entry name" value="4HBT_2"/>
    <property type="match status" value="1"/>
</dbReference>